<name>A0AAU8BSS5_9VIBR</name>
<protein>
    <submittedName>
        <fullName evidence="2">TraU family protein</fullName>
    </submittedName>
</protein>
<dbReference type="InterPro" id="IPR009649">
    <property type="entry name" value="TraU"/>
</dbReference>
<dbReference type="Pfam" id="PF06834">
    <property type="entry name" value="TraU"/>
    <property type="match status" value="1"/>
</dbReference>
<geneLocation type="plasmid" evidence="2">
    <name>p1</name>
</geneLocation>
<sequence>MILFRACLIGCIAFCSVVFASSATANDGARSAVAGDMCPDANVLAGIIDQVCWSCLLPVKIAGLGDSPEGSASSSPFCACFDEDLGLPEVGMPIGFFQPARIVSFSAKPYCMPSFGSRLSDDVTSLGNAGTADTQSVDDKSFFHYKYWTYPLMSMIQMFTNADCNNTSATTLDLMYFSEVDPLYNSDMLAFLMAPESIVFANAVAQSICTADCATLMAGGEIEQNFFCAGCAGNLYPLTGTSTTSDDDMVRNTELLTTRLLATLHRRGQAWLTMGNHMVSGSCEVQYAPTLPKTQYRSSMLFPVPEAQNTQVSFVDGANSSVGSVNEGNSVQVPNYQDNREVFDQKCCHKLGETTWKWGLNRTRPGNDAFVYLLYQWNDCCLR</sequence>
<feature type="chain" id="PRO_5043717243" evidence="1">
    <location>
        <begin position="26"/>
        <end position="383"/>
    </location>
</feature>
<evidence type="ECO:0000313" key="2">
    <source>
        <dbReference type="EMBL" id="XCD19294.1"/>
    </source>
</evidence>
<evidence type="ECO:0000256" key="1">
    <source>
        <dbReference type="SAM" id="SignalP"/>
    </source>
</evidence>
<dbReference type="EMBL" id="CP115922">
    <property type="protein sequence ID" value="XCD19294.1"/>
    <property type="molecule type" value="Genomic_DNA"/>
</dbReference>
<gene>
    <name evidence="2" type="ORF">PG915_24365</name>
</gene>
<keyword evidence="2" id="KW-0614">Plasmid</keyword>
<dbReference type="AlphaFoldDB" id="A0AAU8BSS5"/>
<feature type="signal peptide" evidence="1">
    <location>
        <begin position="1"/>
        <end position="25"/>
    </location>
</feature>
<dbReference type="KEGG" id="vck:PG915_24365"/>
<accession>A0AAU8BSS5</accession>
<dbReference type="RefSeq" id="WP_353500412.1">
    <property type="nucleotide sequence ID" value="NZ_CP115922.1"/>
</dbReference>
<organism evidence="2">
    <name type="scientific">Vibrio chaetopteri</name>
    <dbReference type="NCBI Taxonomy" id="3016528"/>
    <lineage>
        <taxon>Bacteria</taxon>
        <taxon>Pseudomonadati</taxon>
        <taxon>Pseudomonadota</taxon>
        <taxon>Gammaproteobacteria</taxon>
        <taxon>Vibrionales</taxon>
        <taxon>Vibrionaceae</taxon>
        <taxon>Vibrio</taxon>
    </lineage>
</organism>
<keyword evidence="1" id="KW-0732">Signal</keyword>
<proteinExistence type="predicted"/>
<reference evidence="2" key="1">
    <citation type="submission" date="2023-01" db="EMBL/GenBank/DDBJ databases">
        <title>Vibrio sp. CB1-14 genome sequencing.</title>
        <authorList>
            <person name="Otstavnykh N."/>
            <person name="Isaeva M."/>
            <person name="Meleshko D."/>
        </authorList>
    </citation>
    <scope>NUCLEOTIDE SEQUENCE</scope>
    <source>
        <strain evidence="2">CB1-14</strain>
        <plasmid evidence="2">p1</plasmid>
    </source>
</reference>